<name>A0A1H1Q8W8_9ACTN</name>
<feature type="compositionally biased region" description="Basic residues" evidence="1">
    <location>
        <begin position="180"/>
        <end position="193"/>
    </location>
</feature>
<accession>A0A1H1Q8W8</accession>
<reference evidence="2 3" key="1">
    <citation type="submission" date="2016-10" db="EMBL/GenBank/DDBJ databases">
        <authorList>
            <person name="de Groot N.N."/>
        </authorList>
    </citation>
    <scope>NUCLEOTIDE SEQUENCE [LARGE SCALE GENOMIC DNA]</scope>
    <source>
        <strain evidence="2 3">DSM 21800</strain>
    </source>
</reference>
<feature type="compositionally biased region" description="Basic and acidic residues" evidence="1">
    <location>
        <begin position="150"/>
        <end position="165"/>
    </location>
</feature>
<sequence>MSLFFNGSVMVPAAPLQVWPLLVDWVGQEQWIPLTTMRQLSGRAEGLGARIRGEHGPRLGGRRVGISDEMVVTRWEPPYELEMTHLGPWFTGVGVFTIEARGLRSWLSIRERITLPGGKAAKTAALAIRPILQRQLAHSLERFAALVESRTPRPTRDTDPAERYRAQHAQAAVFADEEKKRRRRQERRRMARS</sequence>
<dbReference type="STRING" id="630515.SAMN04489812_1178"/>
<keyword evidence="3" id="KW-1185">Reference proteome</keyword>
<protein>
    <submittedName>
        <fullName evidence="2">Polyketide cyclase / dehydrase and lipid transport</fullName>
    </submittedName>
</protein>
<gene>
    <name evidence="2" type="ORF">SAMN04489812_1178</name>
</gene>
<evidence type="ECO:0000256" key="1">
    <source>
        <dbReference type="SAM" id="MobiDB-lite"/>
    </source>
</evidence>
<dbReference type="OrthoDB" id="4823586at2"/>
<evidence type="ECO:0000313" key="2">
    <source>
        <dbReference type="EMBL" id="SDS19763.1"/>
    </source>
</evidence>
<dbReference type="RefSeq" id="WP_091521308.1">
    <property type="nucleotide sequence ID" value="NZ_LT629772.1"/>
</dbReference>
<organism evidence="2 3">
    <name type="scientific">Microlunatus soli</name>
    <dbReference type="NCBI Taxonomy" id="630515"/>
    <lineage>
        <taxon>Bacteria</taxon>
        <taxon>Bacillati</taxon>
        <taxon>Actinomycetota</taxon>
        <taxon>Actinomycetes</taxon>
        <taxon>Propionibacteriales</taxon>
        <taxon>Propionibacteriaceae</taxon>
        <taxon>Microlunatus</taxon>
    </lineage>
</organism>
<dbReference type="SUPFAM" id="SSF55961">
    <property type="entry name" value="Bet v1-like"/>
    <property type="match status" value="1"/>
</dbReference>
<dbReference type="AlphaFoldDB" id="A0A1H1Q8W8"/>
<evidence type="ECO:0000313" key="3">
    <source>
        <dbReference type="Proteomes" id="UP000199103"/>
    </source>
</evidence>
<dbReference type="Proteomes" id="UP000199103">
    <property type="component" value="Chromosome I"/>
</dbReference>
<proteinExistence type="predicted"/>
<dbReference type="Gene3D" id="3.30.530.20">
    <property type="match status" value="1"/>
</dbReference>
<feature type="region of interest" description="Disordered" evidence="1">
    <location>
        <begin position="148"/>
        <end position="193"/>
    </location>
</feature>
<dbReference type="EMBL" id="LT629772">
    <property type="protein sequence ID" value="SDS19763.1"/>
    <property type="molecule type" value="Genomic_DNA"/>
</dbReference>
<dbReference type="InterPro" id="IPR023393">
    <property type="entry name" value="START-like_dom_sf"/>
</dbReference>
<dbReference type="CDD" id="cd07812">
    <property type="entry name" value="SRPBCC"/>
    <property type="match status" value="1"/>
</dbReference>